<keyword evidence="2" id="KW-0274">FAD</keyword>
<evidence type="ECO:0000256" key="3">
    <source>
        <dbReference type="ARBA" id="ARBA00023002"/>
    </source>
</evidence>
<reference evidence="6 7" key="1">
    <citation type="submission" date="2017-09" db="EMBL/GenBank/DDBJ databases">
        <authorList>
            <person name="Lee N."/>
            <person name="Cho B.-K."/>
        </authorList>
    </citation>
    <scope>NUCLEOTIDE SEQUENCE [LARGE SCALE GENOMIC DNA]</scope>
    <source>
        <strain evidence="6 7">ATCC 13879</strain>
    </source>
</reference>
<sequence>MGLRSGAAYLEGLRDGRSLYINGERVDDVTAHPAFRGVLTTLAGLYDAQRDPEFADVLTVRDEASGETHSTTLLKARTHDDVRARLRCDRLRTELTYGMMGRLPDFMNAYLLDVESSLAHVGKHEEAARMGAYLARLRREDLAVTHTLVDPQSDRSTQDAPPEAVRIVERREDGIVIRGARLLSTLAPVADEVFVGPYVPRRPGQEDYALVCTLPLDAPGLKIVCRQAYDRGDGLFDTPLSGRFDEGDAILVFDDVFVPEDRVVVAGDLDAYNNVVRNAVGYGPLQGAARSTSKLKFLAGLATVAARTTGRASSARYQEELGEVMGLLNVAEGILDGAAVDLGRRIGERRDPGSALRGHGCPGEESRVGIAALTFFFPHAIARAVEVLRLVAGSGAIVMTEGELRHEEIGHLVEKYVHGPEVGAERRLQVMRMVWDMTCSPFAARQALYERYYTGDPVVGRVLFFNAPKTREAEALAERLLGAAPGNGPAPDAL</sequence>
<dbReference type="InterPro" id="IPR024674">
    <property type="entry name" value="HpaB/PvcC/4-BUDH_N"/>
</dbReference>
<dbReference type="PANTHER" id="PTHR36117:SF3">
    <property type="entry name" value="4-HYDROXYPHENYLACETATE 3-MONOOXYGENASE-RELATED"/>
    <property type="match status" value="1"/>
</dbReference>
<dbReference type="SUPFAM" id="SSF56645">
    <property type="entry name" value="Acyl-CoA dehydrogenase NM domain-like"/>
    <property type="match status" value="1"/>
</dbReference>
<evidence type="ECO:0000313" key="6">
    <source>
        <dbReference type="EMBL" id="QEV09090.1"/>
    </source>
</evidence>
<dbReference type="Gene3D" id="1.20.140.10">
    <property type="entry name" value="Butyryl-CoA Dehydrogenase, subunit A, domain 3"/>
    <property type="match status" value="1"/>
</dbReference>
<evidence type="ECO:0000256" key="2">
    <source>
        <dbReference type="ARBA" id="ARBA00022827"/>
    </source>
</evidence>
<dbReference type="Gene3D" id="2.40.110.10">
    <property type="entry name" value="Butyryl-CoA Dehydrogenase, subunit A, domain 2"/>
    <property type="match status" value="1"/>
</dbReference>
<dbReference type="InterPro" id="IPR004925">
    <property type="entry name" value="HpaB/PvcC/4-BUDH"/>
</dbReference>
<dbReference type="InterPro" id="IPR036250">
    <property type="entry name" value="AcylCo_DH-like_C"/>
</dbReference>
<feature type="domain" description="HpaB/PvcC/4-BUDH C-terminal" evidence="4">
    <location>
        <begin position="284"/>
        <end position="482"/>
    </location>
</feature>
<dbReference type="InterPro" id="IPR024719">
    <property type="entry name" value="HpaB/PvcC/4-BUDH_C"/>
</dbReference>
<dbReference type="GeneID" id="95538488"/>
<evidence type="ECO:0000259" key="5">
    <source>
        <dbReference type="Pfam" id="PF11794"/>
    </source>
</evidence>
<dbReference type="Proteomes" id="UP000326041">
    <property type="component" value="Chromosome"/>
</dbReference>
<dbReference type="InterPro" id="IPR046373">
    <property type="entry name" value="Acyl-CoA_Oxase/DH_mid-dom_sf"/>
</dbReference>
<gene>
    <name evidence="6" type="ORF">CP972_28840</name>
</gene>
<dbReference type="SUPFAM" id="SSF47203">
    <property type="entry name" value="Acyl-CoA dehydrogenase C-terminal domain-like"/>
    <property type="match status" value="1"/>
</dbReference>
<evidence type="ECO:0000259" key="4">
    <source>
        <dbReference type="Pfam" id="PF03241"/>
    </source>
</evidence>
<keyword evidence="1" id="KW-0285">Flavoprotein</keyword>
<proteinExistence type="predicted"/>
<dbReference type="PANTHER" id="PTHR36117">
    <property type="entry name" value="4-HYDROXYPHENYLACETATE 3-MONOOXYGENASE-RELATED"/>
    <property type="match status" value="1"/>
</dbReference>
<dbReference type="Gene3D" id="1.10.3140.10">
    <property type="entry name" value="4-hydroxybutyryl-coa dehydratase, domain 1"/>
    <property type="match status" value="1"/>
</dbReference>
<accession>A0ABX6B4R7</accession>
<dbReference type="InterPro" id="IPR009100">
    <property type="entry name" value="AcylCoA_DH/oxidase_NM_dom_sf"/>
</dbReference>
<evidence type="ECO:0000256" key="1">
    <source>
        <dbReference type="ARBA" id="ARBA00022630"/>
    </source>
</evidence>
<feature type="domain" description="HpaB/PvcC/4-BUDH N-terminal" evidence="5">
    <location>
        <begin position="6"/>
        <end position="264"/>
    </location>
</feature>
<name>A0ABX6B4R7_9ACTN</name>
<dbReference type="RefSeq" id="WP_055605779.1">
    <property type="nucleotide sequence ID" value="NZ_CP023697.1"/>
</dbReference>
<dbReference type="Pfam" id="PF03241">
    <property type="entry name" value="HpaB"/>
    <property type="match status" value="1"/>
</dbReference>
<organism evidence="6 7">
    <name type="scientific">Streptomyces prasinus</name>
    <dbReference type="NCBI Taxonomy" id="67345"/>
    <lineage>
        <taxon>Bacteria</taxon>
        <taxon>Bacillati</taxon>
        <taxon>Actinomycetota</taxon>
        <taxon>Actinomycetes</taxon>
        <taxon>Kitasatosporales</taxon>
        <taxon>Streptomycetaceae</taxon>
        <taxon>Streptomyces</taxon>
    </lineage>
</organism>
<dbReference type="EMBL" id="CP023697">
    <property type="protein sequence ID" value="QEV09090.1"/>
    <property type="molecule type" value="Genomic_DNA"/>
</dbReference>
<evidence type="ECO:0000313" key="7">
    <source>
        <dbReference type="Proteomes" id="UP000326041"/>
    </source>
</evidence>
<keyword evidence="7" id="KW-1185">Reference proteome</keyword>
<dbReference type="Pfam" id="PF11794">
    <property type="entry name" value="HpaB_N"/>
    <property type="match status" value="1"/>
</dbReference>
<dbReference type="PIRSF" id="PIRSF000331">
    <property type="entry name" value="HpaA_HpaB"/>
    <property type="match status" value="1"/>
</dbReference>
<keyword evidence="3" id="KW-0560">Oxidoreductase</keyword>
<protein>
    <submittedName>
        <fullName evidence="6">4-hydroxyphenylacetate 3-hydroxylase</fullName>
    </submittedName>
</protein>